<dbReference type="PRINTS" id="PR00039">
    <property type="entry name" value="HTHLYSR"/>
</dbReference>
<dbReference type="Gene3D" id="3.40.190.290">
    <property type="match status" value="1"/>
</dbReference>
<keyword evidence="2" id="KW-0805">Transcription regulation</keyword>
<dbReference type="GO" id="GO:0003700">
    <property type="term" value="F:DNA-binding transcription factor activity"/>
    <property type="evidence" value="ECO:0007669"/>
    <property type="project" value="InterPro"/>
</dbReference>
<dbReference type="FunFam" id="1.10.10.10:FF:000001">
    <property type="entry name" value="LysR family transcriptional regulator"/>
    <property type="match status" value="1"/>
</dbReference>
<dbReference type="PANTHER" id="PTHR30419:SF8">
    <property type="entry name" value="NITROGEN ASSIMILATION TRANSCRIPTIONAL ACTIVATOR-RELATED"/>
    <property type="match status" value="1"/>
</dbReference>
<dbReference type="SUPFAM" id="SSF46785">
    <property type="entry name" value="Winged helix' DNA-binding domain"/>
    <property type="match status" value="1"/>
</dbReference>
<dbReference type="PROSITE" id="PS50931">
    <property type="entry name" value="HTH_LYSR"/>
    <property type="match status" value="1"/>
</dbReference>
<dbReference type="InterPro" id="IPR036390">
    <property type="entry name" value="WH_DNA-bd_sf"/>
</dbReference>
<dbReference type="Gene3D" id="1.10.10.10">
    <property type="entry name" value="Winged helix-like DNA-binding domain superfamily/Winged helix DNA-binding domain"/>
    <property type="match status" value="1"/>
</dbReference>
<dbReference type="KEGG" id="ccah:DWG20_00905"/>
<name>A0A345Y2F0_9NEIS</name>
<dbReference type="Pfam" id="PF03466">
    <property type="entry name" value="LysR_substrate"/>
    <property type="match status" value="1"/>
</dbReference>
<evidence type="ECO:0000256" key="1">
    <source>
        <dbReference type="ARBA" id="ARBA00009437"/>
    </source>
</evidence>
<evidence type="ECO:0000259" key="5">
    <source>
        <dbReference type="PROSITE" id="PS50931"/>
    </source>
</evidence>
<dbReference type="Proteomes" id="UP000254537">
    <property type="component" value="Chromosome"/>
</dbReference>
<dbReference type="GO" id="GO:0003677">
    <property type="term" value="F:DNA binding"/>
    <property type="evidence" value="ECO:0007669"/>
    <property type="project" value="UniProtKB-KW"/>
</dbReference>
<keyword evidence="3" id="KW-0238">DNA-binding</keyword>
<feature type="domain" description="HTH lysR-type" evidence="5">
    <location>
        <begin position="1"/>
        <end position="58"/>
    </location>
</feature>
<evidence type="ECO:0000256" key="3">
    <source>
        <dbReference type="ARBA" id="ARBA00023125"/>
    </source>
</evidence>
<dbReference type="InterPro" id="IPR050950">
    <property type="entry name" value="HTH-type_LysR_regulators"/>
</dbReference>
<keyword evidence="4" id="KW-0804">Transcription</keyword>
<evidence type="ECO:0000256" key="2">
    <source>
        <dbReference type="ARBA" id="ARBA00023015"/>
    </source>
</evidence>
<dbReference type="Pfam" id="PF00126">
    <property type="entry name" value="HTH_1"/>
    <property type="match status" value="1"/>
</dbReference>
<dbReference type="AlphaFoldDB" id="A0A345Y2F0"/>
<reference evidence="6 7" key="1">
    <citation type="submission" date="2018-07" db="EMBL/GenBank/DDBJ databases">
        <title>Crenobacter cavernae sp. nov., isolated from a karst cave.</title>
        <authorList>
            <person name="Zhu H."/>
        </authorList>
    </citation>
    <scope>NUCLEOTIDE SEQUENCE [LARGE SCALE GENOMIC DNA]</scope>
    <source>
        <strain evidence="6 7">K1W11S-77</strain>
    </source>
</reference>
<organism evidence="6 7">
    <name type="scientific">Crenobacter cavernae</name>
    <dbReference type="NCBI Taxonomy" id="2290923"/>
    <lineage>
        <taxon>Bacteria</taxon>
        <taxon>Pseudomonadati</taxon>
        <taxon>Pseudomonadota</taxon>
        <taxon>Betaproteobacteria</taxon>
        <taxon>Neisseriales</taxon>
        <taxon>Neisseriaceae</taxon>
        <taxon>Crenobacter</taxon>
    </lineage>
</organism>
<dbReference type="GO" id="GO:0005829">
    <property type="term" value="C:cytosol"/>
    <property type="evidence" value="ECO:0007669"/>
    <property type="project" value="TreeGrafter"/>
</dbReference>
<dbReference type="OrthoDB" id="5671700at2"/>
<gene>
    <name evidence="6" type="ORF">DWG20_00905</name>
</gene>
<proteinExistence type="inferred from homology"/>
<dbReference type="EMBL" id="CP031337">
    <property type="protein sequence ID" value="AXK38102.1"/>
    <property type="molecule type" value="Genomic_DNA"/>
</dbReference>
<dbReference type="InterPro" id="IPR005119">
    <property type="entry name" value="LysR_subst-bd"/>
</dbReference>
<accession>A0A345Y2F0</accession>
<evidence type="ECO:0000313" key="7">
    <source>
        <dbReference type="Proteomes" id="UP000254537"/>
    </source>
</evidence>
<protein>
    <submittedName>
        <fullName evidence="6">LysR family transcriptional regulator</fullName>
    </submittedName>
</protein>
<sequence length="304" mass="34336">MDIRGLRYFTEVVRRQSFTRAAEALYVTQPTISKMVRQLEDELGMPLLIREGKSFRLTDAGRVTYERGQDVLMAMQRLNNELSDLTALERGELVVGVPPMIGATFFAPVVSAFHARYPRVELKLMEDGATAVENAVRSGQLEIGVAVLPVDEEVFDHFGFVSDRLCLVAPAGSRWKGLASIKLTDIADEPLILYPEDFTLSHRVADAYRRDGLKMKVAERSGHWDFIVALVAARLGVALLPERITRRIDRSLFDFVPLNDAELVWNLGLIWRRDTYLSHATRAWIDITREMLAPDDDEHAHTGD</sequence>
<dbReference type="InterPro" id="IPR000847">
    <property type="entry name" value="LysR_HTH_N"/>
</dbReference>
<dbReference type="CDD" id="cd08438">
    <property type="entry name" value="PBP2_CidR"/>
    <property type="match status" value="1"/>
</dbReference>
<evidence type="ECO:0000313" key="6">
    <source>
        <dbReference type="EMBL" id="AXK38102.1"/>
    </source>
</evidence>
<dbReference type="SUPFAM" id="SSF53850">
    <property type="entry name" value="Periplasmic binding protein-like II"/>
    <property type="match status" value="1"/>
</dbReference>
<evidence type="ECO:0000256" key="4">
    <source>
        <dbReference type="ARBA" id="ARBA00023163"/>
    </source>
</evidence>
<comment type="similarity">
    <text evidence="1">Belongs to the LysR transcriptional regulatory family.</text>
</comment>
<dbReference type="RefSeq" id="WP_115431984.1">
    <property type="nucleotide sequence ID" value="NZ_CP031337.1"/>
</dbReference>
<dbReference type="InterPro" id="IPR036388">
    <property type="entry name" value="WH-like_DNA-bd_sf"/>
</dbReference>
<dbReference type="PANTHER" id="PTHR30419">
    <property type="entry name" value="HTH-TYPE TRANSCRIPTIONAL REGULATOR YBHD"/>
    <property type="match status" value="1"/>
</dbReference>